<reference evidence="3 4" key="1">
    <citation type="submission" date="2016-10" db="EMBL/GenBank/DDBJ databases">
        <authorList>
            <person name="de Groot N.N."/>
        </authorList>
    </citation>
    <scope>NUCLEOTIDE SEQUENCE [LARGE SCALE GENOMIC DNA]</scope>
    <source>
        <strain evidence="3 4">DSM 28286</strain>
    </source>
</reference>
<dbReference type="Proteomes" id="UP000199031">
    <property type="component" value="Unassembled WGS sequence"/>
</dbReference>
<feature type="region of interest" description="Disordered" evidence="1">
    <location>
        <begin position="25"/>
        <end position="67"/>
    </location>
</feature>
<keyword evidence="4" id="KW-1185">Reference proteome</keyword>
<evidence type="ECO:0000313" key="3">
    <source>
        <dbReference type="EMBL" id="SFQ00189.1"/>
    </source>
</evidence>
<evidence type="ECO:0000313" key="4">
    <source>
        <dbReference type="Proteomes" id="UP000199031"/>
    </source>
</evidence>
<accession>A0A1I5UY98</accession>
<feature type="compositionally biased region" description="Low complexity" evidence="1">
    <location>
        <begin position="31"/>
        <end position="46"/>
    </location>
</feature>
<dbReference type="PROSITE" id="PS51257">
    <property type="entry name" value="PROKAR_LIPOPROTEIN"/>
    <property type="match status" value="1"/>
</dbReference>
<dbReference type="EMBL" id="FOXQ01000004">
    <property type="protein sequence ID" value="SFQ00189.1"/>
    <property type="molecule type" value="Genomic_DNA"/>
</dbReference>
<evidence type="ECO:0000256" key="1">
    <source>
        <dbReference type="SAM" id="MobiDB-lite"/>
    </source>
</evidence>
<gene>
    <name evidence="3" type="ORF">SAMN05444277_104105</name>
</gene>
<evidence type="ECO:0000256" key="2">
    <source>
        <dbReference type="SAM" id="SignalP"/>
    </source>
</evidence>
<feature type="signal peptide" evidence="2">
    <location>
        <begin position="1"/>
        <end position="16"/>
    </location>
</feature>
<proteinExistence type="predicted"/>
<dbReference type="AlphaFoldDB" id="A0A1I5UY98"/>
<feature type="compositionally biased region" description="Polar residues" evidence="1">
    <location>
        <begin position="57"/>
        <end position="67"/>
    </location>
</feature>
<sequence length="67" mass="6793">MKKTFTVCLLSMFCFAAFSCSKDVKSPAKVSGTATTTTTNASSPSGGQYGSGHTCGNDHSGNNSGGY</sequence>
<protein>
    <submittedName>
        <fullName evidence="3">Uncharacterized protein</fullName>
    </submittedName>
</protein>
<feature type="chain" id="PRO_5011711038" evidence="2">
    <location>
        <begin position="17"/>
        <end position="67"/>
    </location>
</feature>
<organism evidence="3 4">
    <name type="scientific">Parafilimonas terrae</name>
    <dbReference type="NCBI Taxonomy" id="1465490"/>
    <lineage>
        <taxon>Bacteria</taxon>
        <taxon>Pseudomonadati</taxon>
        <taxon>Bacteroidota</taxon>
        <taxon>Chitinophagia</taxon>
        <taxon>Chitinophagales</taxon>
        <taxon>Chitinophagaceae</taxon>
        <taxon>Parafilimonas</taxon>
    </lineage>
</organism>
<dbReference type="RefSeq" id="WP_143075799.1">
    <property type="nucleotide sequence ID" value="NZ_FOXQ01000004.1"/>
</dbReference>
<name>A0A1I5UY98_9BACT</name>
<keyword evidence="2" id="KW-0732">Signal</keyword>